<evidence type="ECO:0000259" key="2">
    <source>
        <dbReference type="Pfam" id="PF00326"/>
    </source>
</evidence>
<sequence length="251" mass="27148">TSADGAKGYLVPTFDGLDAFAIRTHAGRPATALLDKNAPEAAALISVMKQLPGVDVEIINATRDGKKAILLASGGDDPGVFYLYETETKKLTALLERRSWIKPGRMAQMEPIALKARDGLDLHGYLTLPPSKEQAKNLPTVVMVHGGPYGVFDVWGYDSDVQLFATRGYAVLQVNFRGSGGYDGEFIKAGYREWGNKMQDDVTDATRWAIDRGIADAGRICIYGSSYGGYAALRGVSKEPDLYRCAIGYVG</sequence>
<evidence type="ECO:0000256" key="1">
    <source>
        <dbReference type="ARBA" id="ARBA00022801"/>
    </source>
</evidence>
<reference evidence="3" key="1">
    <citation type="journal article" date="2014" name="Front. Microbiol.">
        <title>High frequency of phylogenetically diverse reductive dehalogenase-homologous genes in deep subseafloor sedimentary metagenomes.</title>
        <authorList>
            <person name="Kawai M."/>
            <person name="Futagami T."/>
            <person name="Toyoda A."/>
            <person name="Takaki Y."/>
            <person name="Nishi S."/>
            <person name="Hori S."/>
            <person name="Arai W."/>
            <person name="Tsubouchi T."/>
            <person name="Morono Y."/>
            <person name="Uchiyama I."/>
            <person name="Ito T."/>
            <person name="Fujiyama A."/>
            <person name="Inagaki F."/>
            <person name="Takami H."/>
        </authorList>
    </citation>
    <scope>NUCLEOTIDE SEQUENCE</scope>
    <source>
        <strain evidence="3">Expedition CK06-06</strain>
    </source>
</reference>
<gene>
    <name evidence="3" type="ORF">S03H2_57169</name>
</gene>
<organism evidence="3">
    <name type="scientific">marine sediment metagenome</name>
    <dbReference type="NCBI Taxonomy" id="412755"/>
    <lineage>
        <taxon>unclassified sequences</taxon>
        <taxon>metagenomes</taxon>
        <taxon>ecological metagenomes</taxon>
    </lineage>
</organism>
<dbReference type="PANTHER" id="PTHR42776">
    <property type="entry name" value="SERINE PEPTIDASE S9 FAMILY MEMBER"/>
    <property type="match status" value="1"/>
</dbReference>
<evidence type="ECO:0000313" key="3">
    <source>
        <dbReference type="EMBL" id="GAH79188.1"/>
    </source>
</evidence>
<keyword evidence="1" id="KW-0378">Hydrolase</keyword>
<accession>X1KAU0</accession>
<dbReference type="Pfam" id="PF00326">
    <property type="entry name" value="Peptidase_S9"/>
    <property type="match status" value="1"/>
</dbReference>
<dbReference type="InterPro" id="IPR001375">
    <property type="entry name" value="Peptidase_S9_cat"/>
</dbReference>
<dbReference type="SUPFAM" id="SSF53474">
    <property type="entry name" value="alpha/beta-Hydrolases"/>
    <property type="match status" value="1"/>
</dbReference>
<dbReference type="GO" id="GO:0006508">
    <property type="term" value="P:proteolysis"/>
    <property type="evidence" value="ECO:0007669"/>
    <property type="project" value="InterPro"/>
</dbReference>
<proteinExistence type="predicted"/>
<name>X1KAU0_9ZZZZ</name>
<feature type="non-terminal residue" evidence="3">
    <location>
        <position position="1"/>
    </location>
</feature>
<dbReference type="InterPro" id="IPR029058">
    <property type="entry name" value="AB_hydrolase_fold"/>
</dbReference>
<comment type="caution">
    <text evidence="3">The sequence shown here is derived from an EMBL/GenBank/DDBJ whole genome shotgun (WGS) entry which is preliminary data.</text>
</comment>
<dbReference type="PANTHER" id="PTHR42776:SF27">
    <property type="entry name" value="DIPEPTIDYL PEPTIDASE FAMILY MEMBER 6"/>
    <property type="match status" value="1"/>
</dbReference>
<dbReference type="EMBL" id="BARU01036627">
    <property type="protein sequence ID" value="GAH79188.1"/>
    <property type="molecule type" value="Genomic_DNA"/>
</dbReference>
<dbReference type="GO" id="GO:0004252">
    <property type="term" value="F:serine-type endopeptidase activity"/>
    <property type="evidence" value="ECO:0007669"/>
    <property type="project" value="TreeGrafter"/>
</dbReference>
<dbReference type="Gene3D" id="3.40.50.1820">
    <property type="entry name" value="alpha/beta hydrolase"/>
    <property type="match status" value="1"/>
</dbReference>
<dbReference type="AlphaFoldDB" id="X1KAU0"/>
<feature type="domain" description="Peptidase S9 prolyl oligopeptidase catalytic" evidence="2">
    <location>
        <begin position="155"/>
        <end position="251"/>
    </location>
</feature>
<protein>
    <recommendedName>
        <fullName evidence="2">Peptidase S9 prolyl oligopeptidase catalytic domain-containing protein</fullName>
    </recommendedName>
</protein>
<feature type="non-terminal residue" evidence="3">
    <location>
        <position position="251"/>
    </location>
</feature>